<evidence type="ECO:0000259" key="2">
    <source>
        <dbReference type="Pfam" id="PF10075"/>
    </source>
</evidence>
<proteinExistence type="predicted"/>
<feature type="region of interest" description="Disordered" evidence="1">
    <location>
        <begin position="1"/>
        <end position="23"/>
    </location>
</feature>
<evidence type="ECO:0000313" key="4">
    <source>
        <dbReference type="Proteomes" id="UP001203297"/>
    </source>
</evidence>
<dbReference type="Proteomes" id="UP001203297">
    <property type="component" value="Unassembled WGS sequence"/>
</dbReference>
<dbReference type="EMBL" id="WTXG01000009">
    <property type="protein sequence ID" value="KAI0303555.1"/>
    <property type="molecule type" value="Genomic_DNA"/>
</dbReference>
<evidence type="ECO:0000313" key="3">
    <source>
        <dbReference type="EMBL" id="KAI0303555.1"/>
    </source>
</evidence>
<dbReference type="AlphaFoldDB" id="A0AAD4QPV2"/>
<dbReference type="InterPro" id="IPR033464">
    <property type="entry name" value="CSN8_PSD8_EIF3K"/>
</dbReference>
<gene>
    <name evidence="3" type="ORF">B0F90DRAFT_1626853</name>
</gene>
<reference evidence="3" key="1">
    <citation type="journal article" date="2022" name="New Phytol.">
        <title>Evolutionary transition to the ectomycorrhizal habit in the genomes of a hyperdiverse lineage of mushroom-forming fungi.</title>
        <authorList>
            <person name="Looney B."/>
            <person name="Miyauchi S."/>
            <person name="Morin E."/>
            <person name="Drula E."/>
            <person name="Courty P.E."/>
            <person name="Kohler A."/>
            <person name="Kuo A."/>
            <person name="LaButti K."/>
            <person name="Pangilinan J."/>
            <person name="Lipzen A."/>
            <person name="Riley R."/>
            <person name="Andreopoulos W."/>
            <person name="He G."/>
            <person name="Johnson J."/>
            <person name="Nolan M."/>
            <person name="Tritt A."/>
            <person name="Barry K.W."/>
            <person name="Grigoriev I.V."/>
            <person name="Nagy L.G."/>
            <person name="Hibbett D."/>
            <person name="Henrissat B."/>
            <person name="Matheny P.B."/>
            <person name="Labbe J."/>
            <person name="Martin F.M."/>
        </authorList>
    </citation>
    <scope>NUCLEOTIDE SEQUENCE</scope>
    <source>
        <strain evidence="3">BPL690</strain>
    </source>
</reference>
<name>A0AAD4QPV2_9AGAM</name>
<sequence>MDNPLSPPKTRLVEDSVRSQSMPKLSASGGILFIPTDARSQPPEEPYLSLFTQIAALQANEDYYGIIQAAECADLVAASDDRPTQLLVTMSLVLSYLIVDDLSSAKFALMRLPNSVASLPLSQATLNLFASVWERRYEHVYSRGETLLNLAQQADFLCADVPRVIASLVTAFIESFRKRTLALMSKGYTTIPLNLAQGYLGLSGDDLLSIASAQAWRFDASTHILAPASVSRETWASQSARFSPTLRSIVDGRF</sequence>
<organism evidence="3 4">
    <name type="scientific">Multifurca ochricompacta</name>
    <dbReference type="NCBI Taxonomy" id="376703"/>
    <lineage>
        <taxon>Eukaryota</taxon>
        <taxon>Fungi</taxon>
        <taxon>Dikarya</taxon>
        <taxon>Basidiomycota</taxon>
        <taxon>Agaricomycotina</taxon>
        <taxon>Agaricomycetes</taxon>
        <taxon>Russulales</taxon>
        <taxon>Russulaceae</taxon>
        <taxon>Multifurca</taxon>
    </lineage>
</organism>
<feature type="domain" description="CSN8/PSMD8/EIF3K" evidence="2">
    <location>
        <begin position="86"/>
        <end position="227"/>
    </location>
</feature>
<comment type="caution">
    <text evidence="3">The sequence shown here is derived from an EMBL/GenBank/DDBJ whole genome shotgun (WGS) entry which is preliminary data.</text>
</comment>
<protein>
    <submittedName>
        <fullName evidence="3">COP9 signalosome</fullName>
    </submittedName>
</protein>
<keyword evidence="4" id="KW-1185">Reference proteome</keyword>
<accession>A0AAD4QPV2</accession>
<dbReference type="Pfam" id="PF10075">
    <property type="entry name" value="CSN8_PSD8_EIF3K"/>
    <property type="match status" value="1"/>
</dbReference>
<dbReference type="Gene3D" id="1.25.40.990">
    <property type="match status" value="1"/>
</dbReference>
<evidence type="ECO:0000256" key="1">
    <source>
        <dbReference type="SAM" id="MobiDB-lite"/>
    </source>
</evidence>